<evidence type="ECO:0000313" key="1">
    <source>
        <dbReference type="EMBL" id="MBF1384083.1"/>
    </source>
</evidence>
<organism evidence="1 2">
    <name type="scientific">Prevotella aurantiaca</name>
    <dbReference type="NCBI Taxonomy" id="596085"/>
    <lineage>
        <taxon>Bacteria</taxon>
        <taxon>Pseudomonadati</taxon>
        <taxon>Bacteroidota</taxon>
        <taxon>Bacteroidia</taxon>
        <taxon>Bacteroidales</taxon>
        <taxon>Prevotellaceae</taxon>
        <taxon>Prevotella</taxon>
    </lineage>
</organism>
<protein>
    <submittedName>
        <fullName evidence="1">Glycine zipper family protein</fullName>
    </submittedName>
</protein>
<name>A0A930MZ84_9BACT</name>
<dbReference type="Proteomes" id="UP000771736">
    <property type="component" value="Unassembled WGS sequence"/>
</dbReference>
<reference evidence="1" key="1">
    <citation type="submission" date="2020-04" db="EMBL/GenBank/DDBJ databases">
        <title>Deep metagenomics examines the oral microbiome during advanced dental caries in children, revealing novel taxa and co-occurrences with host molecules.</title>
        <authorList>
            <person name="Baker J.L."/>
            <person name="Morton J.T."/>
            <person name="Dinis M."/>
            <person name="Alvarez R."/>
            <person name="Tran N.C."/>
            <person name="Knight R."/>
            <person name="Edlund A."/>
        </authorList>
    </citation>
    <scope>NUCLEOTIDE SEQUENCE</scope>
    <source>
        <strain evidence="1">JCVI_44_bin.5</strain>
    </source>
</reference>
<evidence type="ECO:0000313" key="2">
    <source>
        <dbReference type="Proteomes" id="UP000771736"/>
    </source>
</evidence>
<dbReference type="AlphaFoldDB" id="A0A930MZ84"/>
<comment type="caution">
    <text evidence="1">The sequence shown here is derived from an EMBL/GenBank/DDBJ whole genome shotgun (WGS) entry which is preliminary data.</text>
</comment>
<dbReference type="PROSITE" id="PS51257">
    <property type="entry name" value="PROKAR_LIPOPROTEIN"/>
    <property type="match status" value="1"/>
</dbReference>
<dbReference type="RefSeq" id="WP_273159022.1">
    <property type="nucleotide sequence ID" value="NZ_JABZSJ010000016.1"/>
</dbReference>
<accession>A0A930MZ84</accession>
<dbReference type="EMBL" id="JABZSJ010000016">
    <property type="protein sequence ID" value="MBF1384083.1"/>
    <property type="molecule type" value="Genomic_DNA"/>
</dbReference>
<gene>
    <name evidence="1" type="ORF">HXN26_04395</name>
</gene>
<proteinExistence type="predicted"/>
<sequence length="268" mass="28889">MKKIIVLGMTTTLLLSSCSSFMGGTYIGGSLGSVLGSAVGGIAGGARGSDIGTIIGMVGGAAAGAAIDAQANKKTKDIIHERYEQLQENRDIEQQDYLSETTDESGFDSTNSGDDRLYGFQMEPSEYPADTSVKPLQFSNEANIERLTLTTKETPQIEVSNLVFTDNNGNNILSRGEEGQIAFEIHNKGTQAIGNLYPTITEAANSNHFKISPSSRIDVMMPGEVVRYTATIKADKRIKSGVYNFSIAILKDNRSISKVMELRLSTQK</sequence>